<evidence type="ECO:0000256" key="9">
    <source>
        <dbReference type="SAM" id="Phobius"/>
    </source>
</evidence>
<dbReference type="CDD" id="cd18578">
    <property type="entry name" value="ABC_6TM_Pgp_ABCB1_D2_like"/>
    <property type="match status" value="1"/>
</dbReference>
<dbReference type="GO" id="GO:0016020">
    <property type="term" value="C:membrane"/>
    <property type="evidence" value="ECO:0007669"/>
    <property type="project" value="UniProtKB-SubCell"/>
</dbReference>
<evidence type="ECO:0000256" key="8">
    <source>
        <dbReference type="ARBA" id="ARBA00023136"/>
    </source>
</evidence>
<feature type="transmembrane region" description="Helical" evidence="9">
    <location>
        <begin position="1128"/>
        <end position="1148"/>
    </location>
</feature>
<comment type="similarity">
    <text evidence="2">Belongs to the ABC transporter superfamily. ABCB family. Mitochondrial peptide exporter (TC 3.A.1.212) subfamily.</text>
</comment>
<feature type="transmembrane region" description="Helical" evidence="9">
    <location>
        <begin position="934"/>
        <end position="958"/>
    </location>
</feature>
<dbReference type="GO" id="GO:0016887">
    <property type="term" value="F:ATP hydrolysis activity"/>
    <property type="evidence" value="ECO:0007669"/>
    <property type="project" value="InterPro"/>
</dbReference>
<comment type="caution">
    <text evidence="12">The sequence shown here is derived from an EMBL/GenBank/DDBJ whole genome shotgun (WGS) entry which is preliminary data.</text>
</comment>
<dbReference type="PROSITE" id="PS00211">
    <property type="entry name" value="ABC_TRANSPORTER_1"/>
    <property type="match status" value="2"/>
</dbReference>
<dbReference type="InterPro" id="IPR005645">
    <property type="entry name" value="FSH-like_dom"/>
</dbReference>
<feature type="domain" description="ABC transporter" evidence="10">
    <location>
        <begin position="563"/>
        <end position="818"/>
    </location>
</feature>
<feature type="domain" description="ABC transmembrane type-1" evidence="11">
    <location>
        <begin position="286"/>
        <end position="530"/>
    </location>
</feature>
<protein>
    <submittedName>
        <fullName evidence="12">Uncharacterized protein</fullName>
    </submittedName>
</protein>
<feature type="transmembrane region" description="Helical" evidence="9">
    <location>
        <begin position="1015"/>
        <end position="1037"/>
    </location>
</feature>
<name>A0A9P4W7Y2_CURKU</name>
<dbReference type="Proteomes" id="UP000801428">
    <property type="component" value="Unassembled WGS sequence"/>
</dbReference>
<feature type="transmembrane region" description="Helical" evidence="9">
    <location>
        <begin position="1160"/>
        <end position="1180"/>
    </location>
</feature>
<feature type="transmembrane region" description="Helical" evidence="9">
    <location>
        <begin position="496"/>
        <end position="516"/>
    </location>
</feature>
<dbReference type="InterPro" id="IPR003593">
    <property type="entry name" value="AAA+_ATPase"/>
</dbReference>
<dbReference type="SUPFAM" id="SSF52540">
    <property type="entry name" value="P-loop containing nucleoside triphosphate hydrolases"/>
    <property type="match status" value="2"/>
</dbReference>
<dbReference type="InterPro" id="IPR039421">
    <property type="entry name" value="Type_1_exporter"/>
</dbReference>
<dbReference type="Gene3D" id="3.40.50.1820">
    <property type="entry name" value="alpha/beta hydrolase"/>
    <property type="match status" value="1"/>
</dbReference>
<dbReference type="FunFam" id="3.40.50.300:FF:000218">
    <property type="entry name" value="Multidrug ABC transporter ATP-binding protein"/>
    <property type="match status" value="1"/>
</dbReference>
<reference evidence="12" key="1">
    <citation type="submission" date="2019-04" db="EMBL/GenBank/DDBJ databases">
        <title>Sequencing of skin fungus with MAO and IRED activity.</title>
        <authorList>
            <person name="Marsaioli A.J."/>
            <person name="Bonatto J.M.C."/>
            <person name="Reis Junior O."/>
        </authorList>
    </citation>
    <scope>NUCLEOTIDE SEQUENCE</scope>
    <source>
        <strain evidence="12">30M1</strain>
    </source>
</reference>
<dbReference type="Pfam" id="PF00005">
    <property type="entry name" value="ABC_tran"/>
    <property type="match status" value="2"/>
</dbReference>
<dbReference type="InterPro" id="IPR003439">
    <property type="entry name" value="ABC_transporter-like_ATP-bd"/>
</dbReference>
<keyword evidence="7 9" id="KW-1133">Transmembrane helix</keyword>
<feature type="transmembrane region" description="Helical" evidence="9">
    <location>
        <begin position="286"/>
        <end position="308"/>
    </location>
</feature>
<evidence type="ECO:0000256" key="2">
    <source>
        <dbReference type="ARBA" id="ARBA00005580"/>
    </source>
</evidence>
<organism evidence="12 13">
    <name type="scientific">Curvularia kusanoi</name>
    <name type="common">Cochliobolus kusanoi</name>
    <dbReference type="NCBI Taxonomy" id="90978"/>
    <lineage>
        <taxon>Eukaryota</taxon>
        <taxon>Fungi</taxon>
        <taxon>Dikarya</taxon>
        <taxon>Ascomycota</taxon>
        <taxon>Pezizomycotina</taxon>
        <taxon>Dothideomycetes</taxon>
        <taxon>Pleosporomycetidae</taxon>
        <taxon>Pleosporales</taxon>
        <taxon>Pleosporineae</taxon>
        <taxon>Pleosporaceae</taxon>
        <taxon>Curvularia</taxon>
    </lineage>
</organism>
<dbReference type="CDD" id="cd18577">
    <property type="entry name" value="ABC_6TM_Pgp_ABCB1_D1_like"/>
    <property type="match status" value="1"/>
</dbReference>
<evidence type="ECO:0000256" key="7">
    <source>
        <dbReference type="ARBA" id="ARBA00022989"/>
    </source>
</evidence>
<evidence type="ECO:0000313" key="13">
    <source>
        <dbReference type="Proteomes" id="UP000801428"/>
    </source>
</evidence>
<evidence type="ECO:0000313" key="12">
    <source>
        <dbReference type="EMBL" id="KAF2996924.1"/>
    </source>
</evidence>
<evidence type="ECO:0000259" key="11">
    <source>
        <dbReference type="PROSITE" id="PS50929"/>
    </source>
</evidence>
<dbReference type="SMART" id="SM00382">
    <property type="entry name" value="AAA"/>
    <property type="match status" value="2"/>
</dbReference>
<dbReference type="PANTHER" id="PTHR24221">
    <property type="entry name" value="ATP-BINDING CASSETTE SUB-FAMILY B"/>
    <property type="match status" value="1"/>
</dbReference>
<dbReference type="Gene3D" id="3.40.50.300">
    <property type="entry name" value="P-loop containing nucleotide triphosphate hydrolases"/>
    <property type="match status" value="2"/>
</dbReference>
<dbReference type="Pfam" id="PF00664">
    <property type="entry name" value="ABC_membrane"/>
    <property type="match status" value="2"/>
</dbReference>
<feature type="transmembrane region" description="Helical" evidence="9">
    <location>
        <begin position="1044"/>
        <end position="1064"/>
    </location>
</feature>
<proteinExistence type="inferred from homology"/>
<accession>A0A9P4W7Y2</accession>
<keyword evidence="5" id="KW-0547">Nucleotide-binding</keyword>
<evidence type="ECO:0000256" key="3">
    <source>
        <dbReference type="ARBA" id="ARBA00007577"/>
    </source>
</evidence>
<keyword evidence="8 9" id="KW-0472">Membrane</keyword>
<feature type="domain" description="ABC transmembrane type-1" evidence="11">
    <location>
        <begin position="901"/>
        <end position="1188"/>
    </location>
</feature>
<dbReference type="InterPro" id="IPR011527">
    <property type="entry name" value="ABC1_TM_dom"/>
</dbReference>
<dbReference type="InterPro" id="IPR029058">
    <property type="entry name" value="AB_hydrolase_fold"/>
</dbReference>
<evidence type="ECO:0000256" key="5">
    <source>
        <dbReference type="ARBA" id="ARBA00022741"/>
    </source>
</evidence>
<sequence length="1475" mass="162644">MRFLCLPGAFGSIDKFKVQLAPLVKELESDKSASFHFIQGPYEVTPPEGYEEFFGGPPYYRFIVPSDADADTTDVIERIRDFPQLETPEMTMRELMTYGVARTDESAQRTLEYLYDIMEKEGPFDGIMGYSEGATIAGTLLLHEQMREELEGREPMFKCALFFGGWPPMTPTLDGLVLSDDSDLMIEIPTTHIIGSLDPYLHGNLALYNVCDPDTAFIFDHAKGHTLPRDKIMVKELGDTVRRMIEEANGTQQGAPCTQLVKNFSSLSTTAGDDVAKAFMAIINKYVLYIVYLFIGRLILSYIATIGFRITSLRVSANVRLHYLRELFRLPISTLDALPPGQTTAIVTVTANILQLGISERLSSLIQGTTVITLALIIGCCFSWELTLVTSTGLVGIAIWYSIFTPLVTKKTAEVQKLEREAAGFAADALSGIKMIAACGAEDKISQNYGKLVDGMGATSRGLSPILALQHAPVFFTIYATFALCFWFAVKLYLELKFANVETLVVVLMSIMTILAHISSISVPLTAVMNAMTAAGVFFSIIDAPKPTSSGISGAAVDLKADIVMENINFAYPTRHQVKILDGLSLCIRSGKKTAIVGPSGSGKSTLIALIERWYELGEADPIANYLRNGSIKIGPSELKDIDLFWWRAQIGIVQQDLFLFDDTVFNNIAFGLTGTAWESASAKVKERLVLQACKEAYAHEFICLLPKGYQTPVGERGLHFSGGQRQRIAIARAIVRQPKIIIFDEATSALDATSEQIVQAAFHRVAENRTTIVIAHRLSTIFDADSIAVMHKGKIVQQGTHNELMRIRHGAYWNLVCSQALAKESANSSIRDEDAINYARTSKRHVAIVEKESYETLVESETTAAESIAETVLMASHENGIFRSLFLLIVEQRRNWSGYIILIVASMCAAASSPLQAYLFGRLISSFAYWSEALRVSTSFLCVMLLVIAIGLGLSYFTLGWVSNEVAVYTVTSYRKEYFTNMINKQLSYFDLSNNSVGLLSGRLAADTAQLQQLLGMNMAMVFISIFGLIGCVIVAEVFSWKFALVVIGPSLPIILAGGWYRVRHEVKFESRNNIVFAESARFATEAISAIRTVASLTLENNVCGKYEDLLQSHIAKSWVEARVSCMVFAASDSLVLLCMAFALWYGGTLLSKAELQPFPFLVVYLAIIQGTLAAGQWLSFGPNFAQVAAAAKRIQSMREDDIQKAAKSWTHLKGFSRWRLPSQLLWTGADVKFENVWFTYPTRDVPVLRGLNIHVRHGQYAAIVGASGSGKTTVISLLERFYEPERGLITYNGDPITSMPLKELRGHMSLVAQEPFLLHGTIRDNILLGVKADDIDSAAIDKACSEAGLQDFVTSLPNGYDTDIGTGGILLSGGQKQRISIARALIRDPDVLLLDEATSSLDSETEKEIQKVLERAGKGRTTIVVAHRLATIQNADIIFVMHQGRVVESGDHQSLTKKKKVYWQMCQAQTLDE</sequence>
<dbReference type="SUPFAM" id="SSF90123">
    <property type="entry name" value="ABC transporter transmembrane region"/>
    <property type="match status" value="2"/>
</dbReference>
<gene>
    <name evidence="12" type="ORF">E8E13_006141</name>
</gene>
<evidence type="ECO:0000256" key="1">
    <source>
        <dbReference type="ARBA" id="ARBA00004141"/>
    </source>
</evidence>
<dbReference type="GO" id="GO:0140359">
    <property type="term" value="F:ABC-type transporter activity"/>
    <property type="evidence" value="ECO:0007669"/>
    <property type="project" value="InterPro"/>
</dbReference>
<feature type="transmembrane region" description="Helical" evidence="9">
    <location>
        <begin position="466"/>
        <end position="490"/>
    </location>
</feature>
<feature type="transmembrane region" description="Helical" evidence="9">
    <location>
        <begin position="392"/>
        <end position="409"/>
    </location>
</feature>
<comment type="similarity">
    <text evidence="3">Belongs to the ABC transporter superfamily. ABCB family. Multidrug resistance exporter (TC 3.A.1.201) subfamily.</text>
</comment>
<dbReference type="SUPFAM" id="SSF53474">
    <property type="entry name" value="alpha/beta-Hydrolases"/>
    <property type="match status" value="1"/>
</dbReference>
<dbReference type="PROSITE" id="PS50893">
    <property type="entry name" value="ABC_TRANSPORTER_2"/>
    <property type="match status" value="2"/>
</dbReference>
<dbReference type="InterPro" id="IPR036640">
    <property type="entry name" value="ABC1_TM_sf"/>
</dbReference>
<dbReference type="PROSITE" id="PS50929">
    <property type="entry name" value="ABC_TM1F"/>
    <property type="match status" value="2"/>
</dbReference>
<evidence type="ECO:0000256" key="4">
    <source>
        <dbReference type="ARBA" id="ARBA00022692"/>
    </source>
</evidence>
<feature type="transmembrane region" description="Helical" evidence="9">
    <location>
        <begin position="523"/>
        <end position="542"/>
    </location>
</feature>
<keyword evidence="6" id="KW-0067">ATP-binding</keyword>
<dbReference type="InterPro" id="IPR027417">
    <property type="entry name" value="P-loop_NTPase"/>
</dbReference>
<keyword evidence="4 9" id="KW-0812">Transmembrane</keyword>
<keyword evidence="13" id="KW-1185">Reference proteome</keyword>
<evidence type="ECO:0000259" key="10">
    <source>
        <dbReference type="PROSITE" id="PS50893"/>
    </source>
</evidence>
<evidence type="ECO:0000256" key="6">
    <source>
        <dbReference type="ARBA" id="ARBA00022840"/>
    </source>
</evidence>
<dbReference type="FunFam" id="3.40.50.300:FF:000913">
    <property type="entry name" value="ABC multidrug transporter SitT"/>
    <property type="match status" value="1"/>
</dbReference>
<feature type="transmembrane region" description="Helical" evidence="9">
    <location>
        <begin position="897"/>
        <end position="922"/>
    </location>
</feature>
<dbReference type="EMBL" id="SWKU01000025">
    <property type="protein sequence ID" value="KAF2996924.1"/>
    <property type="molecule type" value="Genomic_DNA"/>
</dbReference>
<dbReference type="Gene3D" id="1.20.1560.10">
    <property type="entry name" value="ABC transporter type 1, transmembrane domain"/>
    <property type="match status" value="1"/>
</dbReference>
<dbReference type="OrthoDB" id="6500128at2759"/>
<dbReference type="InterPro" id="IPR017871">
    <property type="entry name" value="ABC_transporter-like_CS"/>
</dbReference>
<feature type="domain" description="ABC transporter" evidence="10">
    <location>
        <begin position="1233"/>
        <end position="1470"/>
    </location>
</feature>
<comment type="subcellular location">
    <subcellularLocation>
        <location evidence="1">Membrane</location>
        <topology evidence="1">Multi-pass membrane protein</topology>
    </subcellularLocation>
</comment>
<dbReference type="GO" id="GO:0005524">
    <property type="term" value="F:ATP binding"/>
    <property type="evidence" value="ECO:0007669"/>
    <property type="project" value="UniProtKB-KW"/>
</dbReference>
<dbReference type="Pfam" id="PF03959">
    <property type="entry name" value="FSH1"/>
    <property type="match status" value="1"/>
</dbReference>
<dbReference type="PANTHER" id="PTHR24221:SF213">
    <property type="entry name" value="ABC MULTIDRUG TRANSPORTER (EUROFUNG)"/>
    <property type="match status" value="1"/>
</dbReference>